<dbReference type="SUPFAM" id="SSF160369">
    <property type="entry name" value="Ribosomal protein L10-like"/>
    <property type="match status" value="1"/>
</dbReference>
<proteinExistence type="inferred from homology"/>
<dbReference type="EMBL" id="CP071412">
    <property type="protein sequence ID" value="QSW37981.1"/>
    <property type="molecule type" value="Genomic_DNA"/>
</dbReference>
<organism evidence="2 3">
    <name type="scientific">Candidatus Vidania fulgoroideorum</name>
    <dbReference type="NCBI Taxonomy" id="881286"/>
    <lineage>
        <taxon>Bacteria</taxon>
        <taxon>Pseudomonadati</taxon>
        <taxon>Pseudomonadota</taxon>
        <taxon>Betaproteobacteria</taxon>
        <taxon>Candidatus Vidania</taxon>
    </lineage>
</organism>
<protein>
    <submittedName>
        <fullName evidence="2">Uncharacterized protein</fullName>
    </submittedName>
</protein>
<reference evidence="2" key="2">
    <citation type="submission" date="2021-03" db="EMBL/GenBank/DDBJ databases">
        <title>Alternative transmission patterns in independently acquired nutritional co-symbionts of Dictyopharidae planthoppers.</title>
        <authorList>
            <person name="Michalik A."/>
            <person name="Lukasik P."/>
        </authorList>
    </citation>
    <scope>NUCLEOTIDE SEQUENCE</scope>
    <source>
        <strain evidence="2">RANSCY</strain>
    </source>
</reference>
<dbReference type="Proteomes" id="UP000663347">
    <property type="component" value="Chromosome"/>
</dbReference>
<evidence type="ECO:0000256" key="1">
    <source>
        <dbReference type="ARBA" id="ARBA00008889"/>
    </source>
</evidence>
<evidence type="ECO:0000313" key="2">
    <source>
        <dbReference type="EMBL" id="QSW37981.1"/>
    </source>
</evidence>
<gene>
    <name evidence="2" type="ORF">JSR06_00020</name>
</gene>
<sequence length="150" mass="17709">MIYKISEISSLFSIYKYKSVISYSCVDSNLVQKIRLLCFPNSKLYFLKNNFINRLLKNIIPSFKSKGNNLIFLTNDFMLIKRLFLVNHKKFSIKTLLSNSTNLNKDLINSLLSYSNKNEIYSKLCFLLRNKIIYLVLLLRNLYSVSRRNI</sequence>
<dbReference type="AlphaFoldDB" id="A0A974XAH1"/>
<reference evidence="2" key="1">
    <citation type="submission" date="2021-02" db="EMBL/GenBank/DDBJ databases">
        <authorList>
            <person name="Franco D."/>
        </authorList>
    </citation>
    <scope>NUCLEOTIDE SEQUENCE</scope>
    <source>
        <strain evidence="2">RANSCY</strain>
    </source>
</reference>
<comment type="similarity">
    <text evidence="1">Belongs to the universal ribosomal protein uL10 family.</text>
</comment>
<evidence type="ECO:0000313" key="3">
    <source>
        <dbReference type="Proteomes" id="UP000663347"/>
    </source>
</evidence>
<accession>A0A974XAH1</accession>
<name>A0A974XAH1_9PROT</name>
<dbReference type="InterPro" id="IPR043141">
    <property type="entry name" value="Ribosomal_uL10-like_sf"/>
</dbReference>